<dbReference type="PROSITE" id="PS51790">
    <property type="entry name" value="MSRB"/>
    <property type="match status" value="1"/>
</dbReference>
<accession>A0A451BP79</accession>
<reference evidence="13" key="1">
    <citation type="submission" date="2019-02" db="EMBL/GenBank/DDBJ databases">
        <authorList>
            <person name="Gruber-Vodicka R. H."/>
            <person name="Seah K. B. B."/>
        </authorList>
    </citation>
    <scope>NUCLEOTIDE SEQUENCE</scope>
    <source>
        <strain evidence="13">BECK_S127</strain>
        <strain evidence="12">BECK_S1320</strain>
        <strain evidence="11">BECK_S1321</strain>
    </source>
</reference>
<gene>
    <name evidence="13" type="ORF">BECKSD772D_GA0070982_10846</name>
    <name evidence="12" type="ORF">BECKSD772E_GA0070983_107718</name>
    <name evidence="11" type="ORF">BECKSD772F_GA0070984_10376</name>
</gene>
<evidence type="ECO:0000259" key="10">
    <source>
        <dbReference type="PROSITE" id="PS51790"/>
    </source>
</evidence>
<evidence type="ECO:0000256" key="7">
    <source>
        <dbReference type="ARBA" id="ARBA00023002"/>
    </source>
</evidence>
<evidence type="ECO:0000256" key="9">
    <source>
        <dbReference type="ARBA" id="ARBA00075819"/>
    </source>
</evidence>
<evidence type="ECO:0000313" key="11">
    <source>
        <dbReference type="EMBL" id="VFK39345.1"/>
    </source>
</evidence>
<dbReference type="EMBL" id="CAADFU010000077">
    <property type="protein sequence ID" value="VFK46642.1"/>
    <property type="molecule type" value="Genomic_DNA"/>
</dbReference>
<dbReference type="InterPro" id="IPR011057">
    <property type="entry name" value="Mss4-like_sf"/>
</dbReference>
<keyword evidence="5" id="KW-0479">Metal-binding</keyword>
<proteinExistence type="inferred from homology"/>
<dbReference type="GO" id="GO:0030091">
    <property type="term" value="P:protein repair"/>
    <property type="evidence" value="ECO:0007669"/>
    <property type="project" value="InterPro"/>
</dbReference>
<dbReference type="GO" id="GO:0046872">
    <property type="term" value="F:metal ion binding"/>
    <property type="evidence" value="ECO:0007669"/>
    <property type="project" value="UniProtKB-KW"/>
</dbReference>
<feature type="domain" description="MsrB" evidence="10">
    <location>
        <begin position="9"/>
        <end position="131"/>
    </location>
</feature>
<dbReference type="SUPFAM" id="SSF51316">
    <property type="entry name" value="Mss4-like"/>
    <property type="match status" value="1"/>
</dbReference>
<dbReference type="Pfam" id="PF01641">
    <property type="entry name" value="SelR"/>
    <property type="match status" value="1"/>
</dbReference>
<comment type="cofactor">
    <cofactor evidence="1">
        <name>Zn(2+)</name>
        <dbReference type="ChEBI" id="CHEBI:29105"/>
    </cofactor>
</comment>
<dbReference type="EC" id="1.8.4.12" evidence="3"/>
<dbReference type="PANTHER" id="PTHR10173">
    <property type="entry name" value="METHIONINE SULFOXIDE REDUCTASE"/>
    <property type="match status" value="1"/>
</dbReference>
<name>A0A451BP79_9GAMM</name>
<dbReference type="InterPro" id="IPR002579">
    <property type="entry name" value="Met_Sox_Rdtase_MsrB_dom"/>
</dbReference>
<dbReference type="GO" id="GO:0005737">
    <property type="term" value="C:cytoplasm"/>
    <property type="evidence" value="ECO:0007669"/>
    <property type="project" value="TreeGrafter"/>
</dbReference>
<dbReference type="PANTHER" id="PTHR10173:SF52">
    <property type="entry name" value="METHIONINE-R-SULFOXIDE REDUCTASE B1"/>
    <property type="match status" value="1"/>
</dbReference>
<keyword evidence="7" id="KW-0560">Oxidoreductase</keyword>
<dbReference type="EMBL" id="CAADFR010000037">
    <property type="protein sequence ID" value="VFK39345.1"/>
    <property type="molecule type" value="Genomic_DNA"/>
</dbReference>
<evidence type="ECO:0000256" key="3">
    <source>
        <dbReference type="ARBA" id="ARBA00012499"/>
    </source>
</evidence>
<dbReference type="AlphaFoldDB" id="A0A451BP79"/>
<evidence type="ECO:0000256" key="6">
    <source>
        <dbReference type="ARBA" id="ARBA00022833"/>
    </source>
</evidence>
<evidence type="ECO:0000256" key="4">
    <source>
        <dbReference type="ARBA" id="ARBA00021130"/>
    </source>
</evidence>
<dbReference type="GO" id="GO:0006979">
    <property type="term" value="P:response to oxidative stress"/>
    <property type="evidence" value="ECO:0007669"/>
    <property type="project" value="InterPro"/>
</dbReference>
<comment type="catalytic activity">
    <reaction evidence="8">
        <text>L-methionyl-[protein] + [thioredoxin]-disulfide + H2O = L-methionyl-(R)-S-oxide-[protein] + [thioredoxin]-dithiol</text>
        <dbReference type="Rhea" id="RHEA:24164"/>
        <dbReference type="Rhea" id="RHEA-COMP:10698"/>
        <dbReference type="Rhea" id="RHEA-COMP:10700"/>
        <dbReference type="Rhea" id="RHEA-COMP:12313"/>
        <dbReference type="Rhea" id="RHEA-COMP:12314"/>
        <dbReference type="ChEBI" id="CHEBI:15377"/>
        <dbReference type="ChEBI" id="CHEBI:16044"/>
        <dbReference type="ChEBI" id="CHEBI:29950"/>
        <dbReference type="ChEBI" id="CHEBI:45764"/>
        <dbReference type="ChEBI" id="CHEBI:50058"/>
        <dbReference type="EC" id="1.8.4.12"/>
    </reaction>
</comment>
<evidence type="ECO:0000256" key="2">
    <source>
        <dbReference type="ARBA" id="ARBA00007174"/>
    </source>
</evidence>
<organism evidence="13">
    <name type="scientific">Candidatus Kentrum sp. SD</name>
    <dbReference type="NCBI Taxonomy" id="2126332"/>
    <lineage>
        <taxon>Bacteria</taxon>
        <taxon>Pseudomonadati</taxon>
        <taxon>Pseudomonadota</taxon>
        <taxon>Gammaproteobacteria</taxon>
        <taxon>Candidatus Kentrum</taxon>
    </lineage>
</organism>
<keyword evidence="6" id="KW-0862">Zinc</keyword>
<dbReference type="EMBL" id="CAADHB010000084">
    <property type="protein sequence ID" value="VFK80083.1"/>
    <property type="molecule type" value="Genomic_DNA"/>
</dbReference>
<sequence length="135" mass="15337">MTKKVRKSEEEWRNELTPEQFQVARGKGTERPFSGIYNDCKEEGVYRCVCCGNELFDSKTKFDSGTGWPSFWATASGESIHTREDNAFGMRRVEVLCRICDAHLGHVFEDGPAPTGLRYCMNSVSLQLNKEDSKD</sequence>
<evidence type="ECO:0000256" key="5">
    <source>
        <dbReference type="ARBA" id="ARBA00022723"/>
    </source>
</evidence>
<evidence type="ECO:0000313" key="13">
    <source>
        <dbReference type="EMBL" id="VFK80083.1"/>
    </source>
</evidence>
<protein>
    <recommendedName>
        <fullName evidence="4">Peptide methionine sulfoxide reductase MsrB</fullName>
        <ecNumber evidence="3">1.8.4.12</ecNumber>
    </recommendedName>
    <alternativeName>
        <fullName evidence="9">Peptide-methionine (R)-S-oxide reductase</fullName>
    </alternativeName>
</protein>
<dbReference type="GO" id="GO:0033743">
    <property type="term" value="F:peptide-methionine (R)-S-oxide reductase activity"/>
    <property type="evidence" value="ECO:0007669"/>
    <property type="project" value="UniProtKB-EC"/>
</dbReference>
<dbReference type="Gene3D" id="2.170.150.20">
    <property type="entry name" value="Peptide methionine sulfoxide reductase"/>
    <property type="match status" value="1"/>
</dbReference>
<evidence type="ECO:0000256" key="1">
    <source>
        <dbReference type="ARBA" id="ARBA00001947"/>
    </source>
</evidence>
<dbReference type="InterPro" id="IPR028427">
    <property type="entry name" value="Met_Sox_Rdtase_MsrB"/>
</dbReference>
<evidence type="ECO:0000313" key="12">
    <source>
        <dbReference type="EMBL" id="VFK46642.1"/>
    </source>
</evidence>
<dbReference type="FunFam" id="2.170.150.20:FF:000001">
    <property type="entry name" value="Peptide methionine sulfoxide reductase MsrB"/>
    <property type="match status" value="1"/>
</dbReference>
<evidence type="ECO:0000256" key="8">
    <source>
        <dbReference type="ARBA" id="ARBA00048488"/>
    </source>
</evidence>
<dbReference type="NCBIfam" id="TIGR00357">
    <property type="entry name" value="peptide-methionine (R)-S-oxide reductase MsrB"/>
    <property type="match status" value="1"/>
</dbReference>
<comment type="similarity">
    <text evidence="2">Belongs to the MsrB Met sulfoxide reductase family.</text>
</comment>